<feature type="compositionally biased region" description="Low complexity" evidence="1">
    <location>
        <begin position="96"/>
        <end position="105"/>
    </location>
</feature>
<organism evidence="2 3">
    <name type="scientific">Panthera pardus</name>
    <name type="common">Leopard</name>
    <name type="synonym">Felis pardus</name>
    <dbReference type="NCBI Taxonomy" id="9691"/>
    <lineage>
        <taxon>Eukaryota</taxon>
        <taxon>Metazoa</taxon>
        <taxon>Chordata</taxon>
        <taxon>Craniata</taxon>
        <taxon>Vertebrata</taxon>
        <taxon>Euteleostomi</taxon>
        <taxon>Mammalia</taxon>
        <taxon>Eutheria</taxon>
        <taxon>Laurasiatheria</taxon>
        <taxon>Carnivora</taxon>
        <taxon>Feliformia</taxon>
        <taxon>Felidae</taxon>
        <taxon>Pantherinae</taxon>
        <taxon>Panthera</taxon>
    </lineage>
</organism>
<keyword evidence="2" id="KW-1185">Reference proteome</keyword>
<feature type="region of interest" description="Disordered" evidence="1">
    <location>
        <begin position="25"/>
        <end position="176"/>
    </location>
</feature>
<evidence type="ECO:0000313" key="2">
    <source>
        <dbReference type="Proteomes" id="UP001165780"/>
    </source>
</evidence>
<gene>
    <name evidence="3" type="primary">LOC109277158</name>
</gene>
<sequence length="223" mass="23410">MAISKSENLVSQKRKLTLRQLKHLAKGHTAGQWQASQGSKTHGYPVITSPPGFSDAVQGAPSATDPPGGGSRTRGSHLRLLGVPRGPDAAPWRQVGAGAAHANEPAARRADWPARIPAAFPGREPRPRRGAPPAAAAPGPRSGPPSSPRTPRRVRGARAPAPGAPPPTPCGPPAFRFRIHPGARMTIRHQGQQYRPRMAFLQKVSQPPPEPEASALLGQNVGG</sequence>
<dbReference type="AlphaFoldDB" id="A0A9W2UP14"/>
<feature type="region of interest" description="Disordered" evidence="1">
    <location>
        <begin position="204"/>
        <end position="223"/>
    </location>
</feature>
<accession>A0A9W2UP14</accession>
<feature type="compositionally biased region" description="Low complexity" evidence="1">
    <location>
        <begin position="131"/>
        <end position="140"/>
    </location>
</feature>
<feature type="compositionally biased region" description="Polar residues" evidence="1">
    <location>
        <begin position="31"/>
        <end position="40"/>
    </location>
</feature>
<name>A0A9W2UP14_PANPR</name>
<proteinExistence type="predicted"/>
<feature type="compositionally biased region" description="Pro residues" evidence="1">
    <location>
        <begin position="162"/>
        <end position="172"/>
    </location>
</feature>
<dbReference type="Proteomes" id="UP001165780">
    <property type="component" value="Unplaced"/>
</dbReference>
<evidence type="ECO:0000256" key="1">
    <source>
        <dbReference type="SAM" id="MobiDB-lite"/>
    </source>
</evidence>
<reference evidence="3" key="1">
    <citation type="submission" date="2025-08" db="UniProtKB">
        <authorList>
            <consortium name="RefSeq"/>
        </authorList>
    </citation>
    <scope>IDENTIFICATION</scope>
    <source>
        <tissue evidence="3">Whole blood</tissue>
    </source>
</reference>
<dbReference type="RefSeq" id="XP_053748187.1">
    <property type="nucleotide sequence ID" value="XM_053892212.1"/>
</dbReference>
<dbReference type="GeneID" id="109277158"/>
<evidence type="ECO:0000313" key="3">
    <source>
        <dbReference type="RefSeq" id="XP_053748187.1"/>
    </source>
</evidence>
<protein>
    <submittedName>
        <fullName evidence="3">Formin-like protein 1</fullName>
    </submittedName>
</protein>